<evidence type="ECO:0000256" key="1">
    <source>
        <dbReference type="ARBA" id="ARBA00010928"/>
    </source>
</evidence>
<dbReference type="Proteomes" id="UP000219440">
    <property type="component" value="Unassembled WGS sequence"/>
</dbReference>
<accession>A0A2C9A173</accession>
<dbReference type="Gene3D" id="3.30.360.10">
    <property type="entry name" value="Dihydrodipicolinate Reductase, domain 2"/>
    <property type="match status" value="1"/>
</dbReference>
<gene>
    <name evidence="6" type="ORF">SAMN06296378_2596</name>
</gene>
<dbReference type="SUPFAM" id="SSF51735">
    <property type="entry name" value="NAD(P)-binding Rossmann-fold domains"/>
    <property type="match status" value="1"/>
</dbReference>
<evidence type="ECO:0000313" key="6">
    <source>
        <dbReference type="EMBL" id="SOE72728.1"/>
    </source>
</evidence>
<evidence type="ECO:0000259" key="5">
    <source>
        <dbReference type="Pfam" id="PF22725"/>
    </source>
</evidence>
<evidence type="ECO:0000256" key="3">
    <source>
        <dbReference type="ARBA" id="ARBA00023027"/>
    </source>
</evidence>
<dbReference type="PANTHER" id="PTHR22604">
    <property type="entry name" value="OXIDOREDUCTASES"/>
    <property type="match status" value="1"/>
</dbReference>
<dbReference type="GO" id="GO:0000166">
    <property type="term" value="F:nucleotide binding"/>
    <property type="evidence" value="ECO:0007669"/>
    <property type="project" value="InterPro"/>
</dbReference>
<dbReference type="RefSeq" id="WP_097061650.1">
    <property type="nucleotide sequence ID" value="NZ_BMLC01000004.1"/>
</dbReference>
<sequence length="346" mass="36342">MSSFPSALPESSAIPVRGGPTLNWGVLGPGGIADAFVSTLHANSDQRVLGVGSRSPERAAAFAAKHGIPNSYGSYEALVGSPDIDVVYIAAPHSEHRDLALLALAAGKHVLVEKPIALSAAEAREIAAAAAAAGLFAMEALWTRFQPKSTVIRQLLDDGVLGELRLSTADLGFRFEFDPNHRLYNMELGGGALLDLGVYPVWFNHFVMGVPDAVRASGSLGSTGVDDQAALTLEYANGARGIAVATMLAQTRSGAEIAGTAARIEVEPNFIAAGGFTLHGADGARLDWRDNHEFSQFSGGLVWQAAAVAKHISDGRIEAPEHPLSTTIAMLETIDDARTQLGYPPR</sequence>
<keyword evidence="7" id="KW-1185">Reference proteome</keyword>
<reference evidence="6 7" key="1">
    <citation type="submission" date="2017-09" db="EMBL/GenBank/DDBJ databases">
        <authorList>
            <person name="Ehlers B."/>
            <person name="Leendertz F.H."/>
        </authorList>
    </citation>
    <scope>NUCLEOTIDE SEQUENCE [LARGE SCALE GENOMIC DNA]</scope>
    <source>
        <strain evidence="6 7">CGMCC 1.05381</strain>
    </source>
</reference>
<dbReference type="InterPro" id="IPR000683">
    <property type="entry name" value="Gfo/Idh/MocA-like_OxRdtase_N"/>
</dbReference>
<proteinExistence type="inferred from homology"/>
<evidence type="ECO:0000256" key="2">
    <source>
        <dbReference type="ARBA" id="ARBA00023002"/>
    </source>
</evidence>
<dbReference type="SUPFAM" id="SSF55347">
    <property type="entry name" value="Glyceraldehyde-3-phosphate dehydrogenase-like, C-terminal domain"/>
    <property type="match status" value="1"/>
</dbReference>
<dbReference type="Gene3D" id="3.40.50.720">
    <property type="entry name" value="NAD(P)-binding Rossmann-like Domain"/>
    <property type="match status" value="1"/>
</dbReference>
<organism evidence="6 7">
    <name type="scientific">Salinibacterium xinjiangense</name>
    <dbReference type="NCBI Taxonomy" id="386302"/>
    <lineage>
        <taxon>Bacteria</taxon>
        <taxon>Bacillati</taxon>
        <taxon>Actinomycetota</taxon>
        <taxon>Actinomycetes</taxon>
        <taxon>Micrococcales</taxon>
        <taxon>Microbacteriaceae</taxon>
        <taxon>Salinibacterium</taxon>
    </lineage>
</organism>
<feature type="domain" description="GFO/IDH/MocA-like oxidoreductase" evidence="5">
    <location>
        <begin position="152"/>
        <end position="265"/>
    </location>
</feature>
<keyword evidence="2" id="KW-0560">Oxidoreductase</keyword>
<feature type="domain" description="Gfo/Idh/MocA-like oxidoreductase N-terminal" evidence="4">
    <location>
        <begin position="22"/>
        <end position="136"/>
    </location>
</feature>
<dbReference type="Pfam" id="PF01408">
    <property type="entry name" value="GFO_IDH_MocA"/>
    <property type="match status" value="1"/>
</dbReference>
<evidence type="ECO:0000259" key="4">
    <source>
        <dbReference type="Pfam" id="PF01408"/>
    </source>
</evidence>
<dbReference type="AlphaFoldDB" id="A0A2C9A173"/>
<dbReference type="GO" id="GO:0016491">
    <property type="term" value="F:oxidoreductase activity"/>
    <property type="evidence" value="ECO:0007669"/>
    <property type="project" value="UniProtKB-KW"/>
</dbReference>
<dbReference type="Pfam" id="PF22725">
    <property type="entry name" value="GFO_IDH_MocA_C3"/>
    <property type="match status" value="1"/>
</dbReference>
<dbReference type="InterPro" id="IPR050984">
    <property type="entry name" value="Gfo/Idh/MocA_domain"/>
</dbReference>
<protein>
    <submittedName>
        <fullName evidence="6">Predicted dehydrogenase</fullName>
    </submittedName>
</protein>
<evidence type="ECO:0000313" key="7">
    <source>
        <dbReference type="Proteomes" id="UP000219440"/>
    </source>
</evidence>
<dbReference type="OrthoDB" id="9815825at2"/>
<keyword evidence="3" id="KW-0520">NAD</keyword>
<dbReference type="EMBL" id="OCST01000005">
    <property type="protein sequence ID" value="SOE72728.1"/>
    <property type="molecule type" value="Genomic_DNA"/>
</dbReference>
<comment type="similarity">
    <text evidence="1">Belongs to the Gfo/Idh/MocA family.</text>
</comment>
<dbReference type="InterPro" id="IPR036291">
    <property type="entry name" value="NAD(P)-bd_dom_sf"/>
</dbReference>
<dbReference type="InterPro" id="IPR055170">
    <property type="entry name" value="GFO_IDH_MocA-like_dom"/>
</dbReference>
<dbReference type="PANTHER" id="PTHR22604:SF105">
    <property type="entry name" value="TRANS-1,2-DIHYDROBENZENE-1,2-DIOL DEHYDROGENASE"/>
    <property type="match status" value="1"/>
</dbReference>
<name>A0A2C9A173_9MICO</name>